<dbReference type="Proteomes" id="UP000297280">
    <property type="component" value="Unassembled WGS sequence"/>
</dbReference>
<protein>
    <submittedName>
        <fullName evidence="2">Uncharacterized protein</fullName>
    </submittedName>
</protein>
<feature type="compositionally biased region" description="Basic and acidic residues" evidence="1">
    <location>
        <begin position="436"/>
        <end position="446"/>
    </location>
</feature>
<evidence type="ECO:0000313" key="3">
    <source>
        <dbReference type="Proteomes" id="UP000297280"/>
    </source>
</evidence>
<feature type="compositionally biased region" description="Basic and acidic residues" evidence="1">
    <location>
        <begin position="486"/>
        <end position="495"/>
    </location>
</feature>
<feature type="compositionally biased region" description="Basic and acidic residues" evidence="1">
    <location>
        <begin position="273"/>
        <end position="317"/>
    </location>
</feature>
<gene>
    <name evidence="2" type="ORF">BPOR_0526g00080</name>
</gene>
<feature type="region of interest" description="Disordered" evidence="1">
    <location>
        <begin position="486"/>
        <end position="506"/>
    </location>
</feature>
<proteinExistence type="predicted"/>
<feature type="region of interest" description="Disordered" evidence="1">
    <location>
        <begin position="273"/>
        <end position="467"/>
    </location>
</feature>
<dbReference type="EMBL" id="PQXO01000525">
    <property type="protein sequence ID" value="TGO84268.1"/>
    <property type="molecule type" value="Genomic_DNA"/>
</dbReference>
<dbReference type="AlphaFoldDB" id="A0A4Z1KFI6"/>
<accession>A0A4Z1KFI6</accession>
<keyword evidence="3" id="KW-1185">Reference proteome</keyword>
<name>A0A4Z1KFI6_9HELO</name>
<feature type="compositionally biased region" description="Basic and acidic residues" evidence="1">
    <location>
        <begin position="216"/>
        <end position="256"/>
    </location>
</feature>
<evidence type="ECO:0000256" key="1">
    <source>
        <dbReference type="SAM" id="MobiDB-lite"/>
    </source>
</evidence>
<feature type="compositionally biased region" description="Basic and acidic residues" evidence="1">
    <location>
        <begin position="333"/>
        <end position="397"/>
    </location>
</feature>
<sequence length="506" mass="57132">MSPPMSIPPSRSTLVDNQPPRPRLENDFRRDSHDSDQGKAAPLPLLYPPTPLPPVILLEGRTKDKVTQRILEEEDLESLEKAKIKEIEESNGWRFTSDTAGKMYLKIQDKHKSIFIACNDFARECKEAIQSAPRADSRVDSKRKGASAPSLSILLTPEKKAQHLKRLTTLLTSKNRHAQYWTVEDLPNEWLKIDNEALCSKEDRAVLIEKVDKKKKALEKSKPGGKVEDGKSKEGHRLPINDVRRTSDDRQRERRQGPVNKFELEGVIDNGMRRSSREKLDGRAHEGRRVPEDELEKAKMISKDRTRIHDTKVDGRIKNIQQAPISGVGKEQTVVEKPRGNTRTEIDETSNEGRRVSEDEAAKTRTAIAEDSRPHGRKELDEKSKGERQVLGDEIAKKKLVPGNRPRAGHPEVDGRLKNTHRAPMNGDQRGQILVEKLKAGSKVEDDVNSNEGNILPNKRHGSAAIDEVGNRRAVAVDKSRIAKVESDWRSKDNNHLLPKKRHGSQ</sequence>
<feature type="region of interest" description="Disordered" evidence="1">
    <location>
        <begin position="1"/>
        <end position="47"/>
    </location>
</feature>
<feature type="region of interest" description="Disordered" evidence="1">
    <location>
        <begin position="216"/>
        <end position="259"/>
    </location>
</feature>
<organism evidence="2 3">
    <name type="scientific">Botrytis porri</name>
    <dbReference type="NCBI Taxonomy" id="87229"/>
    <lineage>
        <taxon>Eukaryota</taxon>
        <taxon>Fungi</taxon>
        <taxon>Dikarya</taxon>
        <taxon>Ascomycota</taxon>
        <taxon>Pezizomycotina</taxon>
        <taxon>Leotiomycetes</taxon>
        <taxon>Helotiales</taxon>
        <taxon>Sclerotiniaceae</taxon>
        <taxon>Botrytis</taxon>
    </lineage>
</organism>
<reference evidence="2 3" key="1">
    <citation type="submission" date="2017-12" db="EMBL/GenBank/DDBJ databases">
        <title>Comparative genomics of Botrytis spp.</title>
        <authorList>
            <person name="Valero-Jimenez C.A."/>
            <person name="Tapia P."/>
            <person name="Veloso J."/>
            <person name="Silva-Moreno E."/>
            <person name="Staats M."/>
            <person name="Valdes J.H."/>
            <person name="Van Kan J.A.L."/>
        </authorList>
    </citation>
    <scope>NUCLEOTIDE SEQUENCE [LARGE SCALE GENOMIC DNA]</scope>
    <source>
        <strain evidence="2 3">MUCL3349</strain>
    </source>
</reference>
<comment type="caution">
    <text evidence="2">The sequence shown here is derived from an EMBL/GenBank/DDBJ whole genome shotgun (WGS) entry which is preliminary data.</text>
</comment>
<feature type="compositionally biased region" description="Basic and acidic residues" evidence="1">
    <location>
        <begin position="22"/>
        <end position="37"/>
    </location>
</feature>
<evidence type="ECO:0000313" key="2">
    <source>
        <dbReference type="EMBL" id="TGO84268.1"/>
    </source>
</evidence>
<dbReference type="OrthoDB" id="3544745at2759"/>